<sequence length="25" mass="3025">MATLILRDTYRALEEEMKSIDKLKR</sequence>
<feature type="non-terminal residue" evidence="1">
    <location>
        <position position="25"/>
    </location>
</feature>
<name>A0A381ZP89_9ZZZZ</name>
<evidence type="ECO:0000313" key="1">
    <source>
        <dbReference type="EMBL" id="SVA91075.1"/>
    </source>
</evidence>
<dbReference type="AlphaFoldDB" id="A0A381ZP89"/>
<evidence type="ECO:0008006" key="2">
    <source>
        <dbReference type="Google" id="ProtNLM"/>
    </source>
</evidence>
<proteinExistence type="predicted"/>
<reference evidence="1" key="1">
    <citation type="submission" date="2018-05" db="EMBL/GenBank/DDBJ databases">
        <authorList>
            <person name="Lanie J.A."/>
            <person name="Ng W.-L."/>
            <person name="Kazmierczak K.M."/>
            <person name="Andrzejewski T.M."/>
            <person name="Davidsen T.M."/>
            <person name="Wayne K.J."/>
            <person name="Tettelin H."/>
            <person name="Glass J.I."/>
            <person name="Rusch D."/>
            <person name="Podicherti R."/>
            <person name="Tsui H.-C.T."/>
            <person name="Winkler M.E."/>
        </authorList>
    </citation>
    <scope>NUCLEOTIDE SEQUENCE</scope>
</reference>
<gene>
    <name evidence="1" type="ORF">METZ01_LOCUS143929</name>
</gene>
<organism evidence="1">
    <name type="scientific">marine metagenome</name>
    <dbReference type="NCBI Taxonomy" id="408172"/>
    <lineage>
        <taxon>unclassified sequences</taxon>
        <taxon>metagenomes</taxon>
        <taxon>ecological metagenomes</taxon>
    </lineage>
</organism>
<dbReference type="EMBL" id="UINC01022116">
    <property type="protein sequence ID" value="SVA91075.1"/>
    <property type="molecule type" value="Genomic_DNA"/>
</dbReference>
<protein>
    <recommendedName>
        <fullName evidence="2">Transcription elongation factor GreA/GreB N-terminal domain-containing protein</fullName>
    </recommendedName>
</protein>
<accession>A0A381ZP89</accession>